<organism evidence="2 3">
    <name type="scientific">Cryptosporidium meleagridis</name>
    <dbReference type="NCBI Taxonomy" id="93969"/>
    <lineage>
        <taxon>Eukaryota</taxon>
        <taxon>Sar</taxon>
        <taxon>Alveolata</taxon>
        <taxon>Apicomplexa</taxon>
        <taxon>Conoidasida</taxon>
        <taxon>Coccidia</taxon>
        <taxon>Eucoccidiorida</taxon>
        <taxon>Eimeriorina</taxon>
        <taxon>Cryptosporidiidae</taxon>
        <taxon>Cryptosporidium</taxon>
    </lineage>
</organism>
<feature type="transmembrane region" description="Helical" evidence="1">
    <location>
        <begin position="270"/>
        <end position="292"/>
    </location>
</feature>
<name>A0A2P4Z5H6_9CRYT</name>
<evidence type="ECO:0000313" key="3">
    <source>
        <dbReference type="Proteomes" id="UP000236928"/>
    </source>
</evidence>
<gene>
    <name evidence="2" type="ORF">CmeUKMEL1_16855</name>
</gene>
<accession>A0A2P4Z5H6</accession>
<dbReference type="OrthoDB" id="337043at2759"/>
<comment type="caution">
    <text evidence="2">The sequence shown here is derived from an EMBL/GenBank/DDBJ whole genome shotgun (WGS) entry which is preliminary data.</text>
</comment>
<dbReference type="VEuPathDB" id="CryptoDB:CmeUKMEL1_16855"/>
<dbReference type="Gene3D" id="3.10.490.10">
    <property type="entry name" value="Gamma-glutamyl cyclotransferase-like"/>
    <property type="match status" value="1"/>
</dbReference>
<keyword evidence="1" id="KW-0812">Transmembrane</keyword>
<keyword evidence="1" id="KW-0472">Membrane</keyword>
<keyword evidence="3" id="KW-1185">Reference proteome</keyword>
<dbReference type="AlphaFoldDB" id="A0A2P4Z5H6"/>
<protein>
    <submittedName>
        <fullName evidence="2">Uncharacterized protein</fullName>
    </submittedName>
</protein>
<proteinExistence type="predicted"/>
<keyword evidence="1" id="KW-1133">Transmembrane helix</keyword>
<dbReference type="Proteomes" id="UP000236928">
    <property type="component" value="Unassembled WGS sequence"/>
</dbReference>
<evidence type="ECO:0000256" key="1">
    <source>
        <dbReference type="SAM" id="Phobius"/>
    </source>
</evidence>
<evidence type="ECO:0000313" key="2">
    <source>
        <dbReference type="EMBL" id="POM85325.1"/>
    </source>
</evidence>
<dbReference type="EMBL" id="JIBK01000050">
    <property type="protein sequence ID" value="POM85325.1"/>
    <property type="molecule type" value="Genomic_DNA"/>
</dbReference>
<reference evidence="2 3" key="1">
    <citation type="submission" date="2014-04" db="EMBL/GenBank/DDBJ databases">
        <title>Comparative Genomics of Cryptosporidium Species.</title>
        <authorList>
            <person name="Silva J.C."/>
            <person name="Su Q."/>
            <person name="Chalmers R."/>
            <person name="Chibucos M.C."/>
            <person name="Elwin K."/>
            <person name="Godinez A."/>
            <person name="Guo F."/>
            <person name="Huynh K."/>
            <person name="Orvis J."/>
            <person name="Ott S."/>
            <person name="Sadzewicz L."/>
            <person name="Sengamalay N."/>
            <person name="Shetty A."/>
            <person name="Sun M."/>
            <person name="Tallon L."/>
            <person name="Xiao L."/>
            <person name="Zhang H."/>
            <person name="Fraser C.M."/>
            <person name="Zhu G."/>
            <person name="Kissinger J."/>
            <person name="Widmer G."/>
        </authorList>
    </citation>
    <scope>NUCLEOTIDE SEQUENCE [LARGE SCALE GENOMIC DNA]</scope>
    <source>
        <strain evidence="2 3">UKMEL1</strain>
    </source>
</reference>
<sequence>MAFLFIYDHLMDPCEFKKCFPNVEFRFFGIGRLDNFKINWIAKGLPFCCRTRPTLMPSLNTATYGVIIEINSYEKKMIRKYTEYLPNNLLIETNAVIVKLNFENFEKKSQKNMLFSNSEILESKNQTPFDLKVMTFFTESSNMILDSTFTDFLLEKQNDFSNSTFLTEISKSSKKISPALPSENYINLITKVAKFYKLPEVYIEENLNLSSKQRLSFFESIVRKIALKYIYLITKFQIQGIGVGIIDLLWELDPKDPLVFVDYGKINKGIVFLIATFFIMLLSPILCFIIFFGKNK</sequence>